<reference evidence="1" key="1">
    <citation type="submission" date="2022-05" db="EMBL/GenBank/DDBJ databases">
        <title>Jatrophihabitans sp. SB3-54 whole genome sequence.</title>
        <authorList>
            <person name="Suh M.K."/>
            <person name="Eom M.K."/>
            <person name="Kim J.S."/>
            <person name="Kim H.S."/>
            <person name="Do H.E."/>
            <person name="Shin Y.K."/>
            <person name="Lee J.-S."/>
        </authorList>
    </citation>
    <scope>NUCLEOTIDE SEQUENCE</scope>
    <source>
        <strain evidence="1">SB3-54</strain>
    </source>
</reference>
<evidence type="ECO:0000313" key="2">
    <source>
        <dbReference type="Proteomes" id="UP001164693"/>
    </source>
</evidence>
<evidence type="ECO:0000313" key="1">
    <source>
        <dbReference type="EMBL" id="WAX57720.1"/>
    </source>
</evidence>
<sequence>MNRPDDDLVSRIRALLRVSEADSETEPAQLPDGVSADAALAFGFADGGRADVYVFDTGAAAAAAQATVRDSDPAPARTAVNGALLVVLSGEHEQRTLRRRASHFAGRE</sequence>
<proteinExistence type="predicted"/>
<name>A0ABY7K171_9ACTN</name>
<keyword evidence="2" id="KW-1185">Reference proteome</keyword>
<dbReference type="EMBL" id="CP097463">
    <property type="protein sequence ID" value="WAX57720.1"/>
    <property type="molecule type" value="Genomic_DNA"/>
</dbReference>
<gene>
    <name evidence="1" type="ORF">M6B22_02870</name>
</gene>
<dbReference type="RefSeq" id="WP_269444267.1">
    <property type="nucleotide sequence ID" value="NZ_CP097463.1"/>
</dbReference>
<protein>
    <submittedName>
        <fullName evidence="1">Uncharacterized protein</fullName>
    </submittedName>
</protein>
<dbReference type="Proteomes" id="UP001164693">
    <property type="component" value="Chromosome"/>
</dbReference>
<organism evidence="1 2">
    <name type="scientific">Jatrophihabitans cynanchi</name>
    <dbReference type="NCBI Taxonomy" id="2944128"/>
    <lineage>
        <taxon>Bacteria</taxon>
        <taxon>Bacillati</taxon>
        <taxon>Actinomycetota</taxon>
        <taxon>Actinomycetes</taxon>
        <taxon>Jatrophihabitantales</taxon>
        <taxon>Jatrophihabitantaceae</taxon>
        <taxon>Jatrophihabitans</taxon>
    </lineage>
</organism>
<accession>A0ABY7K171</accession>